<evidence type="ECO:0000313" key="2">
    <source>
        <dbReference type="EMBL" id="KAL2863568.1"/>
    </source>
</evidence>
<dbReference type="RefSeq" id="XP_070882547.1">
    <property type="nucleotide sequence ID" value="XM_071030088.1"/>
</dbReference>
<keyword evidence="1" id="KW-0175">Coiled coil</keyword>
<accession>A0ABR4LG88</accession>
<feature type="coiled-coil region" evidence="1">
    <location>
        <begin position="85"/>
        <end position="112"/>
    </location>
</feature>
<dbReference type="Proteomes" id="UP001610432">
    <property type="component" value="Unassembled WGS sequence"/>
</dbReference>
<evidence type="ECO:0000313" key="3">
    <source>
        <dbReference type="Proteomes" id="UP001610432"/>
    </source>
</evidence>
<reference evidence="2 3" key="1">
    <citation type="submission" date="2024-07" db="EMBL/GenBank/DDBJ databases">
        <title>Section-level genome sequencing and comparative genomics of Aspergillus sections Usti and Cavernicolus.</title>
        <authorList>
            <consortium name="Lawrence Berkeley National Laboratory"/>
            <person name="Nybo J.L."/>
            <person name="Vesth T.C."/>
            <person name="Theobald S."/>
            <person name="Frisvad J.C."/>
            <person name="Larsen T.O."/>
            <person name="Kjaerboelling I."/>
            <person name="Rothschild-Mancinelli K."/>
            <person name="Lyhne E.K."/>
            <person name="Kogle M.E."/>
            <person name="Barry K."/>
            <person name="Clum A."/>
            <person name="Na H."/>
            <person name="Ledsgaard L."/>
            <person name="Lin J."/>
            <person name="Lipzen A."/>
            <person name="Kuo A."/>
            <person name="Riley R."/>
            <person name="Mondo S."/>
            <person name="Labutti K."/>
            <person name="Haridas S."/>
            <person name="Pangalinan J."/>
            <person name="Salamov A.A."/>
            <person name="Simmons B.A."/>
            <person name="Magnuson J.K."/>
            <person name="Chen J."/>
            <person name="Drula E."/>
            <person name="Henrissat B."/>
            <person name="Wiebenga A."/>
            <person name="Lubbers R.J."/>
            <person name="Gomes A.C."/>
            <person name="Macurrencykelacurrency M.R."/>
            <person name="Stajich J."/>
            <person name="Grigoriev I.V."/>
            <person name="Mortensen U.H."/>
            <person name="De Vries R.P."/>
            <person name="Baker S.E."/>
            <person name="Andersen M.R."/>
        </authorList>
    </citation>
    <scope>NUCLEOTIDE SEQUENCE [LARGE SCALE GENOMIC DNA]</scope>
    <source>
        <strain evidence="2 3">CBS 449.75</strain>
    </source>
</reference>
<sequence length="273" mass="30685">MPSIRKAHASLHLPLPATPEPPESFYTAVIVWNLTGGQDEEIVEQAKAAIATALAEDIIMVEVLDSTIVAGNRKGIDYAISRDTCHKLQSQIDQMKERLDSVEKSNMVLELRTSHLERNNRDYTTFRNCFLSTFKRDKLGTATKKDLDLISAGNQVVHGGNCLCDAELYELGQRRDFTVYQALYGLNPTVVKSISYAPMIAALNLHASDVSSAFTKTSPEYEKCFHEFITAVENSDNEYRWQEHPDSQVSQAYWKFINARRTGIRECKGTADT</sequence>
<keyword evidence="3" id="KW-1185">Reference proteome</keyword>
<gene>
    <name evidence="2" type="ORF">BJX67DRAFT_363288</name>
</gene>
<proteinExistence type="predicted"/>
<dbReference type="GeneID" id="98145160"/>
<dbReference type="EMBL" id="JBFXLQ010000050">
    <property type="protein sequence ID" value="KAL2863568.1"/>
    <property type="molecule type" value="Genomic_DNA"/>
</dbReference>
<evidence type="ECO:0000256" key="1">
    <source>
        <dbReference type="SAM" id="Coils"/>
    </source>
</evidence>
<organism evidence="2 3">
    <name type="scientific">Aspergillus lucknowensis</name>
    <dbReference type="NCBI Taxonomy" id="176173"/>
    <lineage>
        <taxon>Eukaryota</taxon>
        <taxon>Fungi</taxon>
        <taxon>Dikarya</taxon>
        <taxon>Ascomycota</taxon>
        <taxon>Pezizomycotina</taxon>
        <taxon>Eurotiomycetes</taxon>
        <taxon>Eurotiomycetidae</taxon>
        <taxon>Eurotiales</taxon>
        <taxon>Aspergillaceae</taxon>
        <taxon>Aspergillus</taxon>
        <taxon>Aspergillus subgen. Nidulantes</taxon>
    </lineage>
</organism>
<comment type="caution">
    <text evidence="2">The sequence shown here is derived from an EMBL/GenBank/DDBJ whole genome shotgun (WGS) entry which is preliminary data.</text>
</comment>
<name>A0ABR4LG88_9EURO</name>
<protein>
    <submittedName>
        <fullName evidence="2">Uncharacterized protein</fullName>
    </submittedName>
</protein>